<dbReference type="Gene3D" id="3.40.30.10">
    <property type="entry name" value="Glutaredoxin"/>
    <property type="match status" value="1"/>
</dbReference>
<comment type="caution">
    <text evidence="7">The sequence shown here is derived from an EMBL/GenBank/DDBJ whole genome shotgun (WGS) entry which is preliminary data.</text>
</comment>
<dbReference type="AlphaFoldDB" id="A0A7Y9WPH9"/>
<dbReference type="EMBL" id="JACCAU010000002">
    <property type="protein sequence ID" value="NYH20480.1"/>
    <property type="molecule type" value="Genomic_DNA"/>
</dbReference>
<dbReference type="InterPro" id="IPR036249">
    <property type="entry name" value="Thioredoxin-like_sf"/>
</dbReference>
<evidence type="ECO:0000313" key="9">
    <source>
        <dbReference type="Proteomes" id="UP000572540"/>
    </source>
</evidence>
<keyword evidence="2 5" id="KW-0575">Peroxidase</keyword>
<dbReference type="RefSeq" id="WP_179703923.1">
    <property type="nucleotide sequence ID" value="NZ_JACCAS010000001.1"/>
</dbReference>
<evidence type="ECO:0000256" key="2">
    <source>
        <dbReference type="ARBA" id="ARBA00022559"/>
    </source>
</evidence>
<keyword evidence="8" id="KW-1185">Reference proteome</keyword>
<evidence type="ECO:0000256" key="1">
    <source>
        <dbReference type="ARBA" id="ARBA00006926"/>
    </source>
</evidence>
<comment type="similarity">
    <text evidence="1 5">Belongs to the glutathione peroxidase family.</text>
</comment>
<dbReference type="EMBL" id="JACCAS010000001">
    <property type="protein sequence ID" value="NYH24760.1"/>
    <property type="molecule type" value="Genomic_DNA"/>
</dbReference>
<evidence type="ECO:0000313" key="6">
    <source>
        <dbReference type="EMBL" id="NYH20480.1"/>
    </source>
</evidence>
<evidence type="ECO:0000256" key="4">
    <source>
        <dbReference type="PIRSR" id="PIRSR000303-1"/>
    </source>
</evidence>
<feature type="active site" evidence="4">
    <location>
        <position position="36"/>
    </location>
</feature>
<name>A0A7Y9WPH9_9BURK</name>
<dbReference type="InterPro" id="IPR029759">
    <property type="entry name" value="GPX_AS"/>
</dbReference>
<organism evidence="7 8">
    <name type="scientific">Paraburkholderia bryophila</name>
    <dbReference type="NCBI Taxonomy" id="420952"/>
    <lineage>
        <taxon>Bacteria</taxon>
        <taxon>Pseudomonadati</taxon>
        <taxon>Pseudomonadota</taxon>
        <taxon>Betaproteobacteria</taxon>
        <taxon>Burkholderiales</taxon>
        <taxon>Burkholderiaceae</taxon>
        <taxon>Paraburkholderia</taxon>
    </lineage>
</organism>
<dbReference type="GO" id="GO:0034599">
    <property type="term" value="P:cellular response to oxidative stress"/>
    <property type="evidence" value="ECO:0007669"/>
    <property type="project" value="TreeGrafter"/>
</dbReference>
<evidence type="ECO:0000313" key="8">
    <source>
        <dbReference type="Proteomes" id="UP000540929"/>
    </source>
</evidence>
<accession>A0A7Y9WPH9</accession>
<dbReference type="InterPro" id="IPR000889">
    <property type="entry name" value="Glutathione_peroxidase"/>
</dbReference>
<dbReference type="PROSITE" id="PS51355">
    <property type="entry name" value="GLUTATHIONE_PEROXID_3"/>
    <property type="match status" value="1"/>
</dbReference>
<proteinExistence type="inferred from homology"/>
<evidence type="ECO:0000256" key="3">
    <source>
        <dbReference type="ARBA" id="ARBA00023002"/>
    </source>
</evidence>
<dbReference type="SUPFAM" id="SSF52833">
    <property type="entry name" value="Thioredoxin-like"/>
    <property type="match status" value="1"/>
</dbReference>
<dbReference type="Proteomes" id="UP000572540">
    <property type="component" value="Unassembled WGS sequence"/>
</dbReference>
<reference evidence="8 9" key="1">
    <citation type="submission" date="2020-07" db="EMBL/GenBank/DDBJ databases">
        <title>Exploring microbial biodiversity for novel pathways involved in the catabolism of aromatic compounds derived from lignin.</title>
        <authorList>
            <person name="Elkins J."/>
        </authorList>
    </citation>
    <scope>NUCLEOTIDE SEQUENCE [LARGE SCALE GENOMIC DNA]</scope>
    <source>
        <strain evidence="6 9">H2C3B</strain>
        <strain evidence="7 8">H2C3C</strain>
    </source>
</reference>
<evidence type="ECO:0000313" key="7">
    <source>
        <dbReference type="EMBL" id="NYH24760.1"/>
    </source>
</evidence>
<dbReference type="PANTHER" id="PTHR11592">
    <property type="entry name" value="GLUTATHIONE PEROXIDASE"/>
    <property type="match status" value="1"/>
</dbReference>
<dbReference type="PANTHER" id="PTHR11592:SF78">
    <property type="entry name" value="GLUTATHIONE PEROXIDASE"/>
    <property type="match status" value="1"/>
</dbReference>
<gene>
    <name evidence="7" type="ORF">GGD40_004239</name>
    <name evidence="6" type="ORF">GGD41_007822</name>
</gene>
<protein>
    <recommendedName>
        <fullName evidence="5">Glutathione peroxidase</fullName>
    </recommendedName>
</protein>
<dbReference type="CDD" id="cd00340">
    <property type="entry name" value="GSH_Peroxidase"/>
    <property type="match status" value="1"/>
</dbReference>
<dbReference type="InterPro" id="IPR029760">
    <property type="entry name" value="GPX_CS"/>
</dbReference>
<dbReference type="FunFam" id="3.40.30.10:FF:000010">
    <property type="entry name" value="Glutathione peroxidase"/>
    <property type="match status" value="1"/>
</dbReference>
<keyword evidence="3 5" id="KW-0560">Oxidoreductase</keyword>
<dbReference type="GO" id="GO:0004601">
    <property type="term" value="F:peroxidase activity"/>
    <property type="evidence" value="ECO:0007669"/>
    <property type="project" value="UniProtKB-KW"/>
</dbReference>
<sequence length="159" mass="17457">MASIYSFSARKLGGEEVSLEQYQGKVLLIVNTASECGFTPQYAGLQKLFDTYAARGLAVLGFPCNQFGKQEPGDASAIGSFCEKNYGVTFPMFDKIDVNGANAHPLFRYLTEEAPGLLGLEGIKWNFTKFLIGRDGSVLKRYAPLTKPEAITEDIEKQL</sequence>
<dbReference type="PIRSF" id="PIRSF000303">
    <property type="entry name" value="Glutathion_perox"/>
    <property type="match status" value="1"/>
</dbReference>
<dbReference type="Proteomes" id="UP000540929">
    <property type="component" value="Unassembled WGS sequence"/>
</dbReference>
<dbReference type="PROSITE" id="PS00763">
    <property type="entry name" value="GLUTATHIONE_PEROXID_2"/>
    <property type="match status" value="1"/>
</dbReference>
<evidence type="ECO:0000256" key="5">
    <source>
        <dbReference type="RuleBase" id="RU000499"/>
    </source>
</evidence>
<dbReference type="PROSITE" id="PS00460">
    <property type="entry name" value="GLUTATHIONE_PEROXID_1"/>
    <property type="match status" value="1"/>
</dbReference>
<dbReference type="Pfam" id="PF00255">
    <property type="entry name" value="GSHPx"/>
    <property type="match status" value="1"/>
</dbReference>
<dbReference type="PRINTS" id="PR01011">
    <property type="entry name" value="GLUTPROXDASE"/>
</dbReference>